<dbReference type="Proteomes" id="UP000295707">
    <property type="component" value="Unassembled WGS sequence"/>
</dbReference>
<accession>A0A4R1HDY2</accession>
<feature type="signal peptide" evidence="1">
    <location>
        <begin position="1"/>
        <end position="27"/>
    </location>
</feature>
<dbReference type="InterPro" id="IPR036280">
    <property type="entry name" value="Multihaem_cyt_sf"/>
</dbReference>
<evidence type="ECO:0000313" key="3">
    <source>
        <dbReference type="Proteomes" id="UP000295707"/>
    </source>
</evidence>
<evidence type="ECO:0000313" key="2">
    <source>
        <dbReference type="EMBL" id="TCK18515.1"/>
    </source>
</evidence>
<dbReference type="SUPFAM" id="SSF48695">
    <property type="entry name" value="Multiheme cytochromes"/>
    <property type="match status" value="1"/>
</dbReference>
<comment type="caution">
    <text evidence="2">The sequence shown here is derived from an EMBL/GenBank/DDBJ whole genome shotgun (WGS) entry which is preliminary data.</text>
</comment>
<keyword evidence="3" id="KW-1185">Reference proteome</keyword>
<organism evidence="2 3">
    <name type="scientific">Thiogranum longum</name>
    <dbReference type="NCBI Taxonomy" id="1537524"/>
    <lineage>
        <taxon>Bacteria</taxon>
        <taxon>Pseudomonadati</taxon>
        <taxon>Pseudomonadota</taxon>
        <taxon>Gammaproteobacteria</taxon>
        <taxon>Chromatiales</taxon>
        <taxon>Ectothiorhodospiraceae</taxon>
        <taxon>Thiogranum</taxon>
    </lineage>
</organism>
<name>A0A4R1HDY2_9GAMM</name>
<dbReference type="AlphaFoldDB" id="A0A4R1HDY2"/>
<sequence>MSQTKLLMRLFALMIGALLLLPLAATADEDEGEDEKDPLPFSDLVITEPARRFSEETGCVAPEAEMRRNHMEYILHQRDETMHEGIRTRQYSLEECINCHAVKDEQGEYVRVEDERHFCATCHTYASVKIDCFQCHSDVPVRASKLRKLQSGLAPHHSTEPFAGKLASETVQLLTNEDQAQ</sequence>
<keyword evidence="1" id="KW-0732">Signal</keyword>
<proteinExistence type="predicted"/>
<evidence type="ECO:0000256" key="1">
    <source>
        <dbReference type="SAM" id="SignalP"/>
    </source>
</evidence>
<gene>
    <name evidence="2" type="ORF">DFR30_1793</name>
</gene>
<dbReference type="OrthoDB" id="9790557at2"/>
<protein>
    <submittedName>
        <fullName evidence="2">Uncharacterized protein</fullName>
    </submittedName>
</protein>
<dbReference type="Gene3D" id="3.90.10.10">
    <property type="entry name" value="Cytochrome C3"/>
    <property type="match status" value="1"/>
</dbReference>
<dbReference type="EMBL" id="SMFX01000001">
    <property type="protein sequence ID" value="TCK18515.1"/>
    <property type="molecule type" value="Genomic_DNA"/>
</dbReference>
<dbReference type="RefSeq" id="WP_132972400.1">
    <property type="nucleotide sequence ID" value="NZ_SMFX01000001.1"/>
</dbReference>
<feature type="chain" id="PRO_5020888747" evidence="1">
    <location>
        <begin position="28"/>
        <end position="181"/>
    </location>
</feature>
<reference evidence="2 3" key="1">
    <citation type="submission" date="2019-03" db="EMBL/GenBank/DDBJ databases">
        <title>Genomic Encyclopedia of Type Strains, Phase IV (KMG-IV): sequencing the most valuable type-strain genomes for metagenomic binning, comparative biology and taxonomic classification.</title>
        <authorList>
            <person name="Goeker M."/>
        </authorList>
    </citation>
    <scope>NUCLEOTIDE SEQUENCE [LARGE SCALE GENOMIC DNA]</scope>
    <source>
        <strain evidence="2 3">DSM 19610</strain>
    </source>
</reference>